<reference evidence="2" key="1">
    <citation type="submission" date="2020-04" db="EMBL/GenBank/DDBJ databases">
        <title>Deep metagenomics examines the oral microbiome during advanced dental caries in children, revealing novel taxa and co-occurrences with host molecules.</title>
        <authorList>
            <person name="Baker J.L."/>
            <person name="Morton J.T."/>
            <person name="Dinis M."/>
            <person name="Alvarez R."/>
            <person name="Tran N.C."/>
            <person name="Knight R."/>
            <person name="Edlund A."/>
        </authorList>
    </citation>
    <scope>NUCLEOTIDE SEQUENCE</scope>
    <source>
        <strain evidence="2">JCVI_24_bin.8</strain>
    </source>
</reference>
<accession>A0A930EI49</accession>
<evidence type="ECO:0000256" key="1">
    <source>
        <dbReference type="SAM" id="MobiDB-lite"/>
    </source>
</evidence>
<comment type="caution">
    <text evidence="2">The sequence shown here is derived from an EMBL/GenBank/DDBJ whole genome shotgun (WGS) entry which is preliminary data.</text>
</comment>
<protein>
    <submittedName>
        <fullName evidence="2">Uncharacterized protein</fullName>
    </submittedName>
</protein>
<name>A0A930EI49_9FIRM</name>
<gene>
    <name evidence="2" type="ORF">HXM71_07270</name>
</gene>
<evidence type="ECO:0000313" key="2">
    <source>
        <dbReference type="EMBL" id="MBF1352894.1"/>
    </source>
</evidence>
<dbReference type="Proteomes" id="UP000722050">
    <property type="component" value="Unassembled WGS sequence"/>
</dbReference>
<feature type="region of interest" description="Disordered" evidence="1">
    <location>
        <begin position="1"/>
        <end position="22"/>
    </location>
</feature>
<sequence>MGNFDPRVGPVNVNGASPESGQIAPGMAIFPYTVWAVAIYDVVLGVNYSAVVNAAGLATVYSKVVAIE</sequence>
<dbReference type="AlphaFoldDB" id="A0A930EI49"/>
<proteinExistence type="predicted"/>
<organism evidence="2 3">
    <name type="scientific">Mogibacterium diversum</name>
    <dbReference type="NCBI Taxonomy" id="114527"/>
    <lineage>
        <taxon>Bacteria</taxon>
        <taxon>Bacillati</taxon>
        <taxon>Bacillota</taxon>
        <taxon>Clostridia</taxon>
        <taxon>Peptostreptococcales</taxon>
        <taxon>Anaerovoracaceae</taxon>
        <taxon>Mogibacterium</taxon>
    </lineage>
</organism>
<evidence type="ECO:0000313" key="3">
    <source>
        <dbReference type="Proteomes" id="UP000722050"/>
    </source>
</evidence>
<dbReference type="EMBL" id="JABZQH010000321">
    <property type="protein sequence ID" value="MBF1352894.1"/>
    <property type="molecule type" value="Genomic_DNA"/>
</dbReference>